<feature type="compositionally biased region" description="Basic and acidic residues" evidence="1">
    <location>
        <begin position="56"/>
        <end position="68"/>
    </location>
</feature>
<organism evidence="2 3">
    <name type="scientific">Cryomyces antarcticus</name>
    <dbReference type="NCBI Taxonomy" id="329879"/>
    <lineage>
        <taxon>Eukaryota</taxon>
        <taxon>Fungi</taxon>
        <taxon>Dikarya</taxon>
        <taxon>Ascomycota</taxon>
        <taxon>Pezizomycotina</taxon>
        <taxon>Dothideomycetes</taxon>
        <taxon>Dothideomycetes incertae sedis</taxon>
        <taxon>Cryomyces</taxon>
    </lineage>
</organism>
<reference evidence="2 3" key="1">
    <citation type="submission" date="2023-08" db="EMBL/GenBank/DDBJ databases">
        <title>Black Yeasts Isolated from many extreme environments.</title>
        <authorList>
            <person name="Coleine C."/>
            <person name="Stajich J.E."/>
            <person name="Selbmann L."/>
        </authorList>
    </citation>
    <scope>NUCLEOTIDE SEQUENCE [LARGE SCALE GENOMIC DNA]</scope>
    <source>
        <strain evidence="2 3">CCFEE 536</strain>
    </source>
</reference>
<feature type="region of interest" description="Disordered" evidence="1">
    <location>
        <begin position="23"/>
        <end position="79"/>
    </location>
</feature>
<dbReference type="EMBL" id="JAVRRA010020900">
    <property type="protein sequence ID" value="KAK5158137.1"/>
    <property type="molecule type" value="Genomic_DNA"/>
</dbReference>
<keyword evidence="3" id="KW-1185">Reference proteome</keyword>
<evidence type="ECO:0000256" key="1">
    <source>
        <dbReference type="SAM" id="MobiDB-lite"/>
    </source>
</evidence>
<feature type="non-terminal residue" evidence="2">
    <location>
        <position position="104"/>
    </location>
</feature>
<proteinExistence type="predicted"/>
<evidence type="ECO:0000313" key="2">
    <source>
        <dbReference type="EMBL" id="KAK5158137.1"/>
    </source>
</evidence>
<evidence type="ECO:0000313" key="3">
    <source>
        <dbReference type="Proteomes" id="UP001357485"/>
    </source>
</evidence>
<protein>
    <submittedName>
        <fullName evidence="2">ATP-binding cassette transporter yor1</fullName>
    </submittedName>
</protein>
<keyword evidence="2" id="KW-0547">Nucleotide-binding</keyword>
<sequence length="104" mass="11278">MIGGQARAVLITVIFDKAMKLSGRAKAGGKSTEAPPKELKPGSSEEKKWFKKRLGKDKDSKGKPDKAKGVSGDGQGWGNGRIINLMSTDTYRVDQASGMFHLIW</sequence>
<dbReference type="Proteomes" id="UP001357485">
    <property type="component" value="Unassembled WGS sequence"/>
</dbReference>
<keyword evidence="2" id="KW-0067">ATP-binding</keyword>
<gene>
    <name evidence="2" type="primary">YOR1_3</name>
    <name evidence="2" type="ORF">LTR16_012444</name>
</gene>
<name>A0ABR0LHK3_9PEZI</name>
<feature type="compositionally biased region" description="Basic and acidic residues" evidence="1">
    <location>
        <begin position="35"/>
        <end position="48"/>
    </location>
</feature>
<dbReference type="GO" id="GO:0005524">
    <property type="term" value="F:ATP binding"/>
    <property type="evidence" value="ECO:0007669"/>
    <property type="project" value="UniProtKB-KW"/>
</dbReference>
<comment type="caution">
    <text evidence="2">The sequence shown here is derived from an EMBL/GenBank/DDBJ whole genome shotgun (WGS) entry which is preliminary data.</text>
</comment>
<accession>A0ABR0LHK3</accession>